<name>A0A401QGJ6_SCYTO</name>
<comment type="caution">
    <text evidence="8">The sequence shown here is derived from an EMBL/GenBank/DDBJ whole genome shotgun (WGS) entry which is preliminary data.</text>
</comment>
<protein>
    <recommendedName>
        <fullName evidence="1">protein-disulfide reductase</fullName>
        <ecNumber evidence="1">1.8.1.8</ecNumber>
    </recommendedName>
</protein>
<feature type="domain" description="Thioredoxin-like fold" evidence="7">
    <location>
        <begin position="30"/>
        <end position="101"/>
    </location>
</feature>
<keyword evidence="2" id="KW-0677">Repeat</keyword>
<dbReference type="Proteomes" id="UP000288216">
    <property type="component" value="Unassembled WGS sequence"/>
</dbReference>
<dbReference type="AlphaFoldDB" id="A0A401QGJ6"/>
<reference evidence="8 9" key="1">
    <citation type="journal article" date="2018" name="Nat. Ecol. Evol.">
        <title>Shark genomes provide insights into elasmobranch evolution and the origin of vertebrates.</title>
        <authorList>
            <person name="Hara Y"/>
            <person name="Yamaguchi K"/>
            <person name="Onimaru K"/>
            <person name="Kadota M"/>
            <person name="Koyanagi M"/>
            <person name="Keeley SD"/>
            <person name="Tatsumi K"/>
            <person name="Tanaka K"/>
            <person name="Motone F"/>
            <person name="Kageyama Y"/>
            <person name="Nozu R"/>
            <person name="Adachi N"/>
            <person name="Nishimura O"/>
            <person name="Nakagawa R"/>
            <person name="Tanegashima C"/>
            <person name="Kiyatake I"/>
            <person name="Matsumoto R"/>
            <person name="Murakumo K"/>
            <person name="Nishida K"/>
            <person name="Terakita A"/>
            <person name="Kuratani S"/>
            <person name="Sato K"/>
            <person name="Hyodo S Kuraku.S."/>
        </authorList>
    </citation>
    <scope>NUCLEOTIDE SEQUENCE [LARGE SCALE GENOMIC DNA]</scope>
</reference>
<dbReference type="OrthoDB" id="9440957at2759"/>
<proteinExistence type="predicted"/>
<dbReference type="SUPFAM" id="SSF52833">
    <property type="entry name" value="Thioredoxin-like"/>
    <property type="match status" value="1"/>
</dbReference>
<comment type="catalytic activity">
    <reaction evidence="6">
        <text>[protein]-dithiol + NADP(+) = [protein]-disulfide + NADPH + H(+)</text>
        <dbReference type="Rhea" id="RHEA:18753"/>
        <dbReference type="Rhea" id="RHEA-COMP:10593"/>
        <dbReference type="Rhea" id="RHEA-COMP:10594"/>
        <dbReference type="ChEBI" id="CHEBI:15378"/>
        <dbReference type="ChEBI" id="CHEBI:29950"/>
        <dbReference type="ChEBI" id="CHEBI:50058"/>
        <dbReference type="ChEBI" id="CHEBI:57783"/>
        <dbReference type="ChEBI" id="CHEBI:58349"/>
        <dbReference type="EC" id="1.8.1.8"/>
    </reaction>
</comment>
<evidence type="ECO:0000313" key="9">
    <source>
        <dbReference type="Proteomes" id="UP000288216"/>
    </source>
</evidence>
<evidence type="ECO:0000256" key="6">
    <source>
        <dbReference type="ARBA" id="ARBA00047804"/>
    </source>
</evidence>
<dbReference type="Gene3D" id="3.40.30.10">
    <property type="entry name" value="Glutaredoxin"/>
    <property type="match status" value="1"/>
</dbReference>
<evidence type="ECO:0000256" key="3">
    <source>
        <dbReference type="ARBA" id="ARBA00023002"/>
    </source>
</evidence>
<dbReference type="PANTHER" id="PTHR13871">
    <property type="entry name" value="THIOREDOXIN"/>
    <property type="match status" value="1"/>
</dbReference>
<dbReference type="OMA" id="QICKSSC"/>
<evidence type="ECO:0000256" key="1">
    <source>
        <dbReference type="ARBA" id="ARBA00012612"/>
    </source>
</evidence>
<organism evidence="8 9">
    <name type="scientific">Scyliorhinus torazame</name>
    <name type="common">Cloudy catshark</name>
    <name type="synonym">Catulus torazame</name>
    <dbReference type="NCBI Taxonomy" id="75743"/>
    <lineage>
        <taxon>Eukaryota</taxon>
        <taxon>Metazoa</taxon>
        <taxon>Chordata</taxon>
        <taxon>Craniata</taxon>
        <taxon>Vertebrata</taxon>
        <taxon>Chondrichthyes</taxon>
        <taxon>Elasmobranchii</taxon>
        <taxon>Galeomorphii</taxon>
        <taxon>Galeoidea</taxon>
        <taxon>Carcharhiniformes</taxon>
        <taxon>Scyliorhinidae</taxon>
        <taxon>Scyliorhinus</taxon>
    </lineage>
</organism>
<keyword evidence="3" id="KW-0560">Oxidoreductase</keyword>
<evidence type="ECO:0000256" key="4">
    <source>
        <dbReference type="ARBA" id="ARBA00023027"/>
    </source>
</evidence>
<gene>
    <name evidence="8" type="ORF">scyTo_0025196</name>
</gene>
<dbReference type="InterPro" id="IPR036249">
    <property type="entry name" value="Thioredoxin-like_sf"/>
</dbReference>
<dbReference type="STRING" id="75743.A0A401QGJ6"/>
<dbReference type="EC" id="1.8.1.8" evidence="1"/>
<dbReference type="Pfam" id="PF13905">
    <property type="entry name" value="Thioredoxin_8"/>
    <property type="match status" value="1"/>
</dbReference>
<feature type="non-terminal residue" evidence="8">
    <location>
        <position position="102"/>
    </location>
</feature>
<dbReference type="PANTHER" id="PTHR13871:SF96">
    <property type="entry name" value="THIOREDOXIN DOMAIN-CONTAINING PROTEIN"/>
    <property type="match status" value="1"/>
</dbReference>
<sequence length="102" mass="11867">MSELLCQLLGERLTDRHQAEVESSPLGTDGRLLALYFGCSWSPACRQFTVLLSDFYGRFKEGEHGELLEVVFISSEEEHKPWQEFVGQMPWLMLPFQDKERK</sequence>
<evidence type="ECO:0000259" key="7">
    <source>
        <dbReference type="Pfam" id="PF13905"/>
    </source>
</evidence>
<evidence type="ECO:0000256" key="2">
    <source>
        <dbReference type="ARBA" id="ARBA00022737"/>
    </source>
</evidence>
<accession>A0A401QGJ6</accession>
<dbReference type="InterPro" id="IPR052259">
    <property type="entry name" value="Nucleoredoxin-like"/>
</dbReference>
<dbReference type="InterPro" id="IPR012336">
    <property type="entry name" value="Thioredoxin-like_fold"/>
</dbReference>
<evidence type="ECO:0000256" key="5">
    <source>
        <dbReference type="ARBA" id="ARBA00047388"/>
    </source>
</evidence>
<evidence type="ECO:0000313" key="8">
    <source>
        <dbReference type="EMBL" id="GCB84490.1"/>
    </source>
</evidence>
<keyword evidence="9" id="KW-1185">Reference proteome</keyword>
<dbReference type="GO" id="GO:0047134">
    <property type="term" value="F:protein-disulfide reductase [NAD(P)H] activity"/>
    <property type="evidence" value="ECO:0007669"/>
    <property type="project" value="UniProtKB-EC"/>
</dbReference>
<keyword evidence="4" id="KW-0520">NAD</keyword>
<dbReference type="EMBL" id="BFAA01075555">
    <property type="protein sequence ID" value="GCB84490.1"/>
    <property type="molecule type" value="Genomic_DNA"/>
</dbReference>
<comment type="catalytic activity">
    <reaction evidence="5">
        <text>[protein]-dithiol + NAD(+) = [protein]-disulfide + NADH + H(+)</text>
        <dbReference type="Rhea" id="RHEA:18749"/>
        <dbReference type="Rhea" id="RHEA-COMP:10593"/>
        <dbReference type="Rhea" id="RHEA-COMP:10594"/>
        <dbReference type="ChEBI" id="CHEBI:15378"/>
        <dbReference type="ChEBI" id="CHEBI:29950"/>
        <dbReference type="ChEBI" id="CHEBI:50058"/>
        <dbReference type="ChEBI" id="CHEBI:57540"/>
        <dbReference type="ChEBI" id="CHEBI:57945"/>
        <dbReference type="EC" id="1.8.1.8"/>
    </reaction>
</comment>